<feature type="transmembrane region" description="Helical" evidence="1">
    <location>
        <begin position="103"/>
        <end position="125"/>
    </location>
</feature>
<dbReference type="AlphaFoldDB" id="A0A3Q0EVF4"/>
<keyword evidence="2" id="KW-1185">Reference proteome</keyword>
<evidence type="ECO:0000313" key="3">
    <source>
        <dbReference type="RefSeq" id="XP_022634409.1"/>
    </source>
</evidence>
<dbReference type="Proteomes" id="UP000087766">
    <property type="component" value="Chromosome 2"/>
</dbReference>
<evidence type="ECO:0000313" key="2">
    <source>
        <dbReference type="Proteomes" id="UP000087766"/>
    </source>
</evidence>
<reference evidence="3" key="2">
    <citation type="submission" date="2025-08" db="UniProtKB">
        <authorList>
            <consortium name="RefSeq"/>
        </authorList>
    </citation>
    <scope>IDENTIFICATION</scope>
    <source>
        <tissue evidence="3">Leaf</tissue>
    </source>
</reference>
<keyword evidence="1" id="KW-0812">Transmembrane</keyword>
<reference evidence="2" key="1">
    <citation type="journal article" date="2014" name="Nat. Commun.">
        <title>Genome sequence of mungbean and insights into evolution within Vigna species.</title>
        <authorList>
            <person name="Kang Y.J."/>
            <person name="Kim S.K."/>
            <person name="Kim M.Y."/>
            <person name="Lestari P."/>
            <person name="Kim K.H."/>
            <person name="Ha B.K."/>
            <person name="Jun T.H."/>
            <person name="Hwang W.J."/>
            <person name="Lee T."/>
            <person name="Lee J."/>
            <person name="Shim S."/>
            <person name="Yoon M.Y."/>
            <person name="Jang Y.E."/>
            <person name="Han K.S."/>
            <person name="Taeprayoon P."/>
            <person name="Yoon N."/>
            <person name="Somta P."/>
            <person name="Tanya P."/>
            <person name="Kim K.S."/>
            <person name="Gwag J.G."/>
            <person name="Moon J.K."/>
            <person name="Lee Y.H."/>
            <person name="Park B.S."/>
            <person name="Bombarely A."/>
            <person name="Doyle J.J."/>
            <person name="Jackson S.A."/>
            <person name="Schafleitner R."/>
            <person name="Srinives P."/>
            <person name="Varshney R.K."/>
            <person name="Lee S.H."/>
        </authorList>
    </citation>
    <scope>NUCLEOTIDE SEQUENCE [LARGE SCALE GENOMIC DNA]</scope>
    <source>
        <strain evidence="2">cv. VC1973A</strain>
    </source>
</reference>
<organism evidence="2 3">
    <name type="scientific">Vigna radiata var. radiata</name>
    <name type="common">Mung bean</name>
    <name type="synonym">Phaseolus aureus</name>
    <dbReference type="NCBI Taxonomy" id="3916"/>
    <lineage>
        <taxon>Eukaryota</taxon>
        <taxon>Viridiplantae</taxon>
        <taxon>Streptophyta</taxon>
        <taxon>Embryophyta</taxon>
        <taxon>Tracheophyta</taxon>
        <taxon>Spermatophyta</taxon>
        <taxon>Magnoliopsida</taxon>
        <taxon>eudicotyledons</taxon>
        <taxon>Gunneridae</taxon>
        <taxon>Pentapetalae</taxon>
        <taxon>rosids</taxon>
        <taxon>fabids</taxon>
        <taxon>Fabales</taxon>
        <taxon>Fabaceae</taxon>
        <taxon>Papilionoideae</taxon>
        <taxon>50 kb inversion clade</taxon>
        <taxon>NPAAA clade</taxon>
        <taxon>indigoferoid/millettioid clade</taxon>
        <taxon>Phaseoleae</taxon>
        <taxon>Vigna</taxon>
    </lineage>
</organism>
<evidence type="ECO:0000256" key="1">
    <source>
        <dbReference type="SAM" id="Phobius"/>
    </source>
</evidence>
<name>A0A3Q0EVF4_VIGRR</name>
<accession>A0A3Q0EVF4</accession>
<keyword evidence="1" id="KW-1133">Transmembrane helix</keyword>
<dbReference type="RefSeq" id="XP_022634409.1">
    <property type="nucleotide sequence ID" value="XM_022778688.1"/>
</dbReference>
<gene>
    <name evidence="3" type="primary">LOC111241287</name>
</gene>
<dbReference type="GeneID" id="111241287"/>
<sequence>MYACPLDASSPSQTRPVDAAANVVVAVNPTIFPLSRVREELTSLLATSPLSLPETLPHWRHQHRSLPSLFFLFPQTPGASSSTVAGVGELNAFSSLLIFECHLLINFFYCLMFCVLRLGMMSVIVKRKQICNGREKQDGIGGDGTVNNSGRWVPLSFFATEKNQVALK</sequence>
<dbReference type="KEGG" id="vra:111241287"/>
<proteinExistence type="predicted"/>
<keyword evidence="1" id="KW-0472">Membrane</keyword>
<protein>
    <submittedName>
        <fullName evidence="3">Uncharacterized protein LOC111241287</fullName>
    </submittedName>
</protein>